<evidence type="ECO:0000313" key="3">
    <source>
        <dbReference type="Proteomes" id="UP000807716"/>
    </source>
</evidence>
<dbReference type="EMBL" id="JAAAJB010000145">
    <property type="protein sequence ID" value="KAG0264180.1"/>
    <property type="molecule type" value="Genomic_DNA"/>
</dbReference>
<evidence type="ECO:0000256" key="1">
    <source>
        <dbReference type="SAM" id="MobiDB-lite"/>
    </source>
</evidence>
<feature type="compositionally biased region" description="Polar residues" evidence="1">
    <location>
        <begin position="108"/>
        <end position="124"/>
    </location>
</feature>
<gene>
    <name evidence="2" type="ORF">DFQ27_001363</name>
</gene>
<dbReference type="AlphaFoldDB" id="A0A9P6U8V0"/>
<reference evidence="2" key="1">
    <citation type="journal article" date="2020" name="Fungal Divers.">
        <title>Resolving the Mortierellaceae phylogeny through synthesis of multi-gene phylogenetics and phylogenomics.</title>
        <authorList>
            <person name="Vandepol N."/>
            <person name="Liber J."/>
            <person name="Desiro A."/>
            <person name="Na H."/>
            <person name="Kennedy M."/>
            <person name="Barry K."/>
            <person name="Grigoriev I.V."/>
            <person name="Miller A.N."/>
            <person name="O'Donnell K."/>
            <person name="Stajich J.E."/>
            <person name="Bonito G."/>
        </authorList>
    </citation>
    <scope>NUCLEOTIDE SEQUENCE</scope>
    <source>
        <strain evidence="2">BC1065</strain>
    </source>
</reference>
<comment type="caution">
    <text evidence="2">The sequence shown here is derived from an EMBL/GenBank/DDBJ whole genome shotgun (WGS) entry which is preliminary data.</text>
</comment>
<protein>
    <submittedName>
        <fullName evidence="2">Uncharacterized protein</fullName>
    </submittedName>
</protein>
<proteinExistence type="predicted"/>
<organism evidence="2 3">
    <name type="scientific">Actinomortierella ambigua</name>
    <dbReference type="NCBI Taxonomy" id="1343610"/>
    <lineage>
        <taxon>Eukaryota</taxon>
        <taxon>Fungi</taxon>
        <taxon>Fungi incertae sedis</taxon>
        <taxon>Mucoromycota</taxon>
        <taxon>Mortierellomycotina</taxon>
        <taxon>Mortierellomycetes</taxon>
        <taxon>Mortierellales</taxon>
        <taxon>Mortierellaceae</taxon>
        <taxon>Actinomortierella</taxon>
    </lineage>
</organism>
<evidence type="ECO:0000313" key="2">
    <source>
        <dbReference type="EMBL" id="KAG0264180.1"/>
    </source>
</evidence>
<sequence>MFAPSPVSLLPAESSFSSRIRRTEDGGGGGLRHPMSSSTVAYQHAHDRTMMPFQLDDELANLGTRALEELSADDNSLDHDDEDEDGHRGLSGAVMVGSDRQRQRRSSPTRVENTLQQQRSSAYNSVGSSFSDLSDSSITQSAMEDAYLSNFNTSKT</sequence>
<name>A0A9P6U8V0_9FUNG</name>
<dbReference type="Proteomes" id="UP000807716">
    <property type="component" value="Unassembled WGS sequence"/>
</dbReference>
<feature type="region of interest" description="Disordered" evidence="1">
    <location>
        <begin position="66"/>
        <end position="136"/>
    </location>
</feature>
<keyword evidence="3" id="KW-1185">Reference proteome</keyword>
<dbReference type="OrthoDB" id="21072at2759"/>
<feature type="region of interest" description="Disordered" evidence="1">
    <location>
        <begin position="1"/>
        <end position="44"/>
    </location>
</feature>
<feature type="compositionally biased region" description="Low complexity" evidence="1">
    <location>
        <begin position="125"/>
        <end position="136"/>
    </location>
</feature>
<accession>A0A9P6U8V0</accession>